<evidence type="ECO:0000256" key="6">
    <source>
        <dbReference type="SAM" id="Phobius"/>
    </source>
</evidence>
<dbReference type="PANTHER" id="PTHR28128:SF1">
    <property type="entry name" value="GOLGI APPARATUS MEMBRANE PROTEIN TVP15"/>
    <property type="match status" value="1"/>
</dbReference>
<reference evidence="7 8" key="1">
    <citation type="submission" date="2019-07" db="EMBL/GenBank/DDBJ databases">
        <title>Genomes of Cafeteria roenbergensis.</title>
        <authorList>
            <person name="Fischer M.G."/>
            <person name="Hackl T."/>
            <person name="Roman M."/>
        </authorList>
    </citation>
    <scope>NUCLEOTIDE SEQUENCE [LARGE SCALE GENOMIC DNA]</scope>
    <source>
        <strain evidence="7 8">BVI</strain>
    </source>
</reference>
<evidence type="ECO:0000256" key="5">
    <source>
        <dbReference type="SAM" id="MobiDB-lite"/>
    </source>
</evidence>
<feature type="transmembrane region" description="Helical" evidence="6">
    <location>
        <begin position="17"/>
        <end position="42"/>
    </location>
</feature>
<keyword evidence="3 6" id="KW-1133">Transmembrane helix</keyword>
<keyword evidence="4 6" id="KW-0472">Membrane</keyword>
<dbReference type="Pfam" id="PF08507">
    <property type="entry name" value="COPI_assoc"/>
    <property type="match status" value="1"/>
</dbReference>
<feature type="compositionally biased region" description="Polar residues" evidence="5">
    <location>
        <begin position="164"/>
        <end position="182"/>
    </location>
</feature>
<feature type="transmembrane region" description="Helical" evidence="6">
    <location>
        <begin position="124"/>
        <end position="146"/>
    </location>
</feature>
<comment type="caution">
    <text evidence="7">The sequence shown here is derived from an EMBL/GenBank/DDBJ whole genome shotgun (WGS) entry which is preliminary data.</text>
</comment>
<keyword evidence="2 6" id="KW-0812">Transmembrane</keyword>
<evidence type="ECO:0000313" key="8">
    <source>
        <dbReference type="Proteomes" id="UP000323011"/>
    </source>
</evidence>
<dbReference type="AlphaFoldDB" id="A0A5A8CHB4"/>
<organism evidence="7 8">
    <name type="scientific">Cafeteria roenbergensis</name>
    <name type="common">Marine flagellate</name>
    <dbReference type="NCBI Taxonomy" id="33653"/>
    <lineage>
        <taxon>Eukaryota</taxon>
        <taxon>Sar</taxon>
        <taxon>Stramenopiles</taxon>
        <taxon>Bigyra</taxon>
        <taxon>Opalozoa</taxon>
        <taxon>Bicosoecida</taxon>
        <taxon>Cafeteriaceae</taxon>
        <taxon>Cafeteria</taxon>
    </lineage>
</organism>
<accession>A0A5A8CHB4</accession>
<feature type="region of interest" description="Disordered" evidence="5">
    <location>
        <begin position="152"/>
        <end position="251"/>
    </location>
</feature>
<dbReference type="Proteomes" id="UP000323011">
    <property type="component" value="Unassembled WGS sequence"/>
</dbReference>
<sequence length="251" mass="25919">MSDVELNRVQRYGGTRLVVFAYSVRVLGIAAGACAAVLGVFGFMSLAGGTAAQDNLPSTNELYMGVNLLWLIALGLLVVMGEIRVGWVKKSVLKPFGFMHTYVGRGNFYLFYGSVVVSSGQANSFALAEGIVLLVIGVIQLLMAFFMSKKPKRPPALDRAGATSDASVENPILTQSHSQRATTKAKPYETVAAPGTKGGASAATPAGPGGPSSSADFESGTAATASLGATGKGKQFTTDGDAATENPFLKG</sequence>
<feature type="transmembrane region" description="Helical" evidence="6">
    <location>
        <begin position="92"/>
        <end position="112"/>
    </location>
</feature>
<evidence type="ECO:0000256" key="1">
    <source>
        <dbReference type="ARBA" id="ARBA00004141"/>
    </source>
</evidence>
<evidence type="ECO:0000256" key="3">
    <source>
        <dbReference type="ARBA" id="ARBA00022989"/>
    </source>
</evidence>
<protein>
    <submittedName>
        <fullName evidence="7">Uncharacterized protein</fullName>
    </submittedName>
</protein>
<evidence type="ECO:0000256" key="4">
    <source>
        <dbReference type="ARBA" id="ARBA00023136"/>
    </source>
</evidence>
<dbReference type="PANTHER" id="PTHR28128">
    <property type="entry name" value="GOLGI APPARATUS MEMBRANE PROTEIN TVP15"/>
    <property type="match status" value="1"/>
</dbReference>
<keyword evidence="8" id="KW-1185">Reference proteome</keyword>
<name>A0A5A8CHB4_CAFRO</name>
<comment type="subcellular location">
    <subcellularLocation>
        <location evidence="1">Membrane</location>
        <topology evidence="1">Multi-pass membrane protein</topology>
    </subcellularLocation>
</comment>
<feature type="transmembrane region" description="Helical" evidence="6">
    <location>
        <begin position="62"/>
        <end position="80"/>
    </location>
</feature>
<gene>
    <name evidence="7" type="ORF">FNF29_04144</name>
</gene>
<evidence type="ECO:0000256" key="2">
    <source>
        <dbReference type="ARBA" id="ARBA00022692"/>
    </source>
</evidence>
<proteinExistence type="predicted"/>
<feature type="compositionally biased region" description="Low complexity" evidence="5">
    <location>
        <begin position="192"/>
        <end position="234"/>
    </location>
</feature>
<dbReference type="GO" id="GO:0016020">
    <property type="term" value="C:membrane"/>
    <property type="evidence" value="ECO:0007669"/>
    <property type="project" value="UniProtKB-SubCell"/>
</dbReference>
<evidence type="ECO:0000313" key="7">
    <source>
        <dbReference type="EMBL" id="KAA0152029.1"/>
    </source>
</evidence>
<dbReference type="EMBL" id="VLTN01000023">
    <property type="protein sequence ID" value="KAA0152029.1"/>
    <property type="molecule type" value="Genomic_DNA"/>
</dbReference>
<dbReference type="InterPro" id="IPR013714">
    <property type="entry name" value="Golgi_TVP15"/>
</dbReference>